<evidence type="ECO:0000256" key="6">
    <source>
        <dbReference type="PIRSR" id="PIRSR625650-2"/>
    </source>
</evidence>
<gene>
    <name evidence="10" type="ORF">DXZ20_22995</name>
</gene>
<dbReference type="GO" id="GO:0008611">
    <property type="term" value="P:ether lipid biosynthetic process"/>
    <property type="evidence" value="ECO:0007669"/>
    <property type="project" value="UniProtKB-UniPathway"/>
</dbReference>
<comment type="similarity">
    <text evidence="1">Belongs to the FAD-binding oxidoreductase/transferase type 4 family.</text>
</comment>
<dbReference type="InterPro" id="IPR036318">
    <property type="entry name" value="FAD-bd_PCMH-like_sf"/>
</dbReference>
<dbReference type="AlphaFoldDB" id="A0A6M0RRG9"/>
<keyword evidence="11" id="KW-1185">Reference proteome</keyword>
<evidence type="ECO:0000259" key="9">
    <source>
        <dbReference type="PROSITE" id="PS51387"/>
    </source>
</evidence>
<feature type="site" description="Important for enzyme activity" evidence="8">
    <location>
        <position position="347"/>
    </location>
</feature>
<sequence length="587" mass="65542">MADHHQSPLEYKGDSQLWGHQWGFKDTTLVVNDDRSVMMTGERYGLTGVKMPGFIPFLEAELGITIDEKTPLTEVSEKVVGTVHRNKAFCAAIEASFPSSQYAFEDHDRLLHSHGQTTTTEVYKVLYGQLTRTVDMVFYCESEKDAQTLVQLAVEHDVCLVPFGGGTNVTCALQLPPSETRMIVSVDMKRMSRIEWIDSVNLKACVQAGITGKDLENQLRASGFICGHAPDSLELSTLGGWIATNASGMKKNRYGNIEQIVEKVTLVTPAGVVEQMESVSRASMGIPVQQLPFGSEGNLGLITKAVIKIHPLPEVTKYASFMFPNFTLGVEFMKRIAHSGLVPASLRLMDNKQFRLGFSLKPQNSGVVETWMTWLKQLYLFKVLKFNPTQMVVATVVMEGSAQEVDHQERNIYATAKQLKGLATGSKYGEQGYMFTFAIAYVRDFLSSYHIIGETFETTVAWDKIQLICDRVQTKLDEQHQAFNLPGKPYLAHRVTQVYHTGVCLYFIFGIYTKGVEHPEDVCWQIEHSLRQVILDNGGSISHHHGIGKIRRDFMKDVLSPAGMKLMRGVKEATDPQNIFGIRNGGL</sequence>
<dbReference type="SUPFAM" id="SSF56176">
    <property type="entry name" value="FAD-binding/transporter-associated domain-like"/>
    <property type="match status" value="1"/>
</dbReference>
<feature type="binding site" evidence="7">
    <location>
        <begin position="244"/>
        <end position="247"/>
    </location>
    <ligand>
        <name>FAD</name>
        <dbReference type="ChEBI" id="CHEBI:57692"/>
    </ligand>
</feature>
<dbReference type="GO" id="GO:0071949">
    <property type="term" value="F:FAD binding"/>
    <property type="evidence" value="ECO:0007669"/>
    <property type="project" value="InterPro"/>
</dbReference>
<dbReference type="InterPro" id="IPR016164">
    <property type="entry name" value="FAD-linked_Oxase-like_C"/>
</dbReference>
<dbReference type="InterPro" id="IPR016167">
    <property type="entry name" value="FAD-bd_PCMH_sub1"/>
</dbReference>
<dbReference type="Gene3D" id="3.30.70.3450">
    <property type="match status" value="1"/>
</dbReference>
<keyword evidence="3 7" id="KW-0274">FAD</keyword>
<comment type="caution">
    <text evidence="10">The sequence shown here is derived from an EMBL/GenBank/DDBJ whole genome shotgun (WGS) entry which is preliminary data.</text>
</comment>
<dbReference type="Gene3D" id="1.10.45.10">
    <property type="entry name" value="Vanillyl-alcohol Oxidase, Chain A, domain 4"/>
    <property type="match status" value="1"/>
</dbReference>
<evidence type="ECO:0000256" key="4">
    <source>
        <dbReference type="ARBA" id="ARBA00023002"/>
    </source>
</evidence>
<evidence type="ECO:0000256" key="1">
    <source>
        <dbReference type="ARBA" id="ARBA00008000"/>
    </source>
</evidence>
<dbReference type="Gene3D" id="3.30.43.10">
    <property type="entry name" value="Uridine Diphospho-n-acetylenolpyruvylglucosamine Reductase, domain 2"/>
    <property type="match status" value="1"/>
</dbReference>
<accession>A0A6M0RRG9</accession>
<evidence type="ECO:0000313" key="10">
    <source>
        <dbReference type="EMBL" id="NEZ58460.1"/>
    </source>
</evidence>
<dbReference type="Gene3D" id="3.30.300.330">
    <property type="match status" value="1"/>
</dbReference>
<feature type="binding site" evidence="7">
    <location>
        <begin position="231"/>
        <end position="237"/>
    </location>
    <ligand>
        <name>FAD</name>
        <dbReference type="ChEBI" id="CHEBI:57692"/>
    </ligand>
</feature>
<dbReference type="UniPathway" id="UPA00781"/>
<evidence type="ECO:0000256" key="3">
    <source>
        <dbReference type="ARBA" id="ARBA00022827"/>
    </source>
</evidence>
<dbReference type="Pfam" id="PF02913">
    <property type="entry name" value="FAD-oxidase_C"/>
    <property type="match status" value="1"/>
</dbReference>
<keyword evidence="2" id="KW-0285">Flavoprotein</keyword>
<comment type="cofactor">
    <cofactor evidence="7">
        <name>FAD</name>
        <dbReference type="ChEBI" id="CHEBI:57692"/>
    </cofactor>
</comment>
<evidence type="ECO:0000256" key="7">
    <source>
        <dbReference type="PIRSR" id="PIRSR625650-3"/>
    </source>
</evidence>
<dbReference type="PANTHER" id="PTHR46568:SF1">
    <property type="entry name" value="ALKYLDIHYDROXYACETONEPHOSPHATE SYNTHASE, PEROXISOMAL"/>
    <property type="match status" value="1"/>
</dbReference>
<dbReference type="Proteomes" id="UP000481033">
    <property type="component" value="Unassembled WGS sequence"/>
</dbReference>
<dbReference type="GO" id="GO:0016491">
    <property type="term" value="F:oxidoreductase activity"/>
    <property type="evidence" value="ECO:0007669"/>
    <property type="project" value="UniProtKB-KW"/>
</dbReference>
<dbReference type="InterPro" id="IPR016169">
    <property type="entry name" value="FAD-bd_PCMH_sub2"/>
</dbReference>
<dbReference type="InterPro" id="IPR025650">
    <property type="entry name" value="Alkyl-DHAP_Synthase"/>
</dbReference>
<dbReference type="EMBL" id="QXHD01000004">
    <property type="protein sequence ID" value="NEZ58460.1"/>
    <property type="molecule type" value="Genomic_DNA"/>
</dbReference>
<dbReference type="InterPro" id="IPR016171">
    <property type="entry name" value="Vanillyl_alc_oxidase_C-sub2"/>
</dbReference>
<evidence type="ECO:0000256" key="5">
    <source>
        <dbReference type="PIRSR" id="PIRSR625650-1"/>
    </source>
</evidence>
<feature type="active site" description="Proton donor/acceptor" evidence="5">
    <location>
        <position position="506"/>
    </location>
</feature>
<dbReference type="Gene3D" id="3.30.160.650">
    <property type="match status" value="1"/>
</dbReference>
<evidence type="ECO:0000256" key="2">
    <source>
        <dbReference type="ARBA" id="ARBA00022630"/>
    </source>
</evidence>
<dbReference type="GO" id="GO:0008609">
    <property type="term" value="F:alkylglycerone-phosphate synthase activity"/>
    <property type="evidence" value="ECO:0007669"/>
    <property type="project" value="InterPro"/>
</dbReference>
<dbReference type="SUPFAM" id="SSF55103">
    <property type="entry name" value="FAD-linked oxidases, C-terminal domain"/>
    <property type="match status" value="1"/>
</dbReference>
<dbReference type="Gene3D" id="3.30.465.10">
    <property type="match status" value="1"/>
</dbReference>
<dbReference type="InterPro" id="IPR016166">
    <property type="entry name" value="FAD-bd_PCMH"/>
</dbReference>
<dbReference type="InterPro" id="IPR006094">
    <property type="entry name" value="Oxid_FAD_bind_N"/>
</dbReference>
<proteinExistence type="inferred from homology"/>
<reference evidence="10 11" key="1">
    <citation type="journal article" date="2020" name="Microb. Ecol.">
        <title>Ecogenomics of the Marine Benthic Filamentous Cyanobacterium Adonisia.</title>
        <authorList>
            <person name="Walter J.M."/>
            <person name="Coutinho F.H."/>
            <person name="Leomil L."/>
            <person name="Hargreaves P.I."/>
            <person name="Campeao M.E."/>
            <person name="Vieira V.V."/>
            <person name="Silva B.S."/>
            <person name="Fistarol G.O."/>
            <person name="Salomon P.S."/>
            <person name="Sawabe T."/>
            <person name="Mino S."/>
            <person name="Hosokawa M."/>
            <person name="Miyashita H."/>
            <person name="Maruyama F."/>
            <person name="van Verk M.C."/>
            <person name="Dutilh B.E."/>
            <person name="Thompson C.C."/>
            <person name="Thompson F.L."/>
        </authorList>
    </citation>
    <scope>NUCLEOTIDE SEQUENCE [LARGE SCALE GENOMIC DNA]</scope>
    <source>
        <strain evidence="10 11">CCMR0081</strain>
    </source>
</reference>
<feature type="binding site" evidence="6">
    <location>
        <position position="443"/>
    </location>
    <ligand>
        <name>substrate</name>
    </ligand>
</feature>
<evidence type="ECO:0000256" key="8">
    <source>
        <dbReference type="PIRSR" id="PIRSR625650-4"/>
    </source>
</evidence>
<dbReference type="PROSITE" id="PS51387">
    <property type="entry name" value="FAD_PCMH"/>
    <property type="match status" value="1"/>
</dbReference>
<dbReference type="Pfam" id="PF01565">
    <property type="entry name" value="FAD_binding_4"/>
    <property type="match status" value="1"/>
</dbReference>
<dbReference type="InterPro" id="IPR004113">
    <property type="entry name" value="FAD-bd_oxidored_4_C"/>
</dbReference>
<keyword evidence="4" id="KW-0560">Oxidoreductase</keyword>
<protein>
    <submittedName>
        <fullName evidence="10">FAD-binding oxidoreductase</fullName>
    </submittedName>
</protein>
<evidence type="ECO:0000313" key="11">
    <source>
        <dbReference type="Proteomes" id="UP000481033"/>
    </source>
</evidence>
<organism evidence="10 11">
    <name type="scientific">Adonisia turfae CCMR0081</name>
    <dbReference type="NCBI Taxonomy" id="2292702"/>
    <lineage>
        <taxon>Bacteria</taxon>
        <taxon>Bacillati</taxon>
        <taxon>Cyanobacteriota</taxon>
        <taxon>Adonisia</taxon>
        <taxon>Adonisia turfae</taxon>
    </lineage>
</organism>
<dbReference type="RefSeq" id="WP_163701013.1">
    <property type="nucleotide sequence ID" value="NZ_QXHD01000004.1"/>
</dbReference>
<dbReference type="PANTHER" id="PTHR46568">
    <property type="entry name" value="ALKYLDIHYDROXYACETONEPHOSPHATE SYNTHASE, PEROXISOMAL"/>
    <property type="match status" value="1"/>
</dbReference>
<feature type="binding site" evidence="7">
    <location>
        <begin position="296"/>
        <end position="302"/>
    </location>
    <ligand>
        <name>FAD</name>
        <dbReference type="ChEBI" id="CHEBI:57692"/>
    </ligand>
</feature>
<name>A0A6M0RRG9_9CYAN</name>
<feature type="domain" description="FAD-binding PCMH-type" evidence="9">
    <location>
        <begin position="130"/>
        <end position="312"/>
    </location>
</feature>